<dbReference type="SUPFAM" id="SSF53335">
    <property type="entry name" value="S-adenosyl-L-methionine-dependent methyltransferases"/>
    <property type="match status" value="1"/>
</dbReference>
<comment type="catalytic activity">
    <reaction evidence="5">
        <text>a 3-demethylubiquinone + S-adenosyl-L-methionine = a ubiquinone + S-adenosyl-L-homocysteine</text>
        <dbReference type="Rhea" id="RHEA:81215"/>
        <dbReference type="Rhea" id="RHEA-COMP:9565"/>
        <dbReference type="Rhea" id="RHEA-COMP:19654"/>
        <dbReference type="ChEBI" id="CHEBI:16389"/>
        <dbReference type="ChEBI" id="CHEBI:57856"/>
        <dbReference type="ChEBI" id="CHEBI:59789"/>
        <dbReference type="ChEBI" id="CHEBI:231825"/>
    </reaction>
</comment>
<keyword evidence="3 5" id="KW-0831">Ubiquinone biosynthesis</keyword>
<feature type="binding site" evidence="5">
    <location>
        <position position="211"/>
    </location>
    <ligand>
        <name>S-adenosyl-L-methionine</name>
        <dbReference type="ChEBI" id="CHEBI:59789"/>
    </ligand>
</feature>
<comment type="function">
    <text evidence="5">O-methyltransferase required for two non-consecutive steps during ubiquinone biosynthesis. Catalyzes the 2 O-methylation of 3,4-dihydroxy-5-(all-trans-polyprenyl)benzoic acid into 4-hydroxy-3-methoxy-5-(all-trans-polyprenyl)benzoic acid. Also catalyzes the last step of ubiquinone biosynthesis by mediating methylation of 3-demethylubiquinone into ubiquinone. Also able to mediate the methylation of 3-demethylubiquinol into ubiquinol.</text>
</comment>
<dbReference type="InterPro" id="IPR013216">
    <property type="entry name" value="Methyltransf_11"/>
</dbReference>
<sequence length="331" mass="36317">MRATPSRHATALLRPGRLYARRGAAPQLPLHPSQPTQTRHYLSATSSTTASSSASASHAPPPSSSSPYSVNATEISHFSALASSWWDPHGPSRPLHLMNPLRHDFIRACLSSSSSTHQQQRQQQTPTKLRYLDVGCGGGIFAESAARLANTAHVRAVDPSEAVLSVARAHARRDPALRGKLEYLCTPIEALPLPDDNNNNNGGYYDVVSLFEVLEHVDYPAEFLSRVARFVRPDGGWLVMSTIARTWTSWVVTNLVAEDLLRVVPRGTHDWAKYVNAHELEAFFAGAEGKGLGRWGTPRVMGVVYVPGFGWREVRGSEKVGNYFFGVQRLG</sequence>
<feature type="binding site" evidence="5">
    <location>
        <position position="102"/>
    </location>
    <ligand>
        <name>S-adenosyl-L-methionine</name>
        <dbReference type="ChEBI" id="CHEBI:59789"/>
    </ligand>
</feature>
<feature type="compositionally biased region" description="Low complexity" evidence="6">
    <location>
        <begin position="43"/>
        <end position="58"/>
    </location>
</feature>
<dbReference type="Proteomes" id="UP001302812">
    <property type="component" value="Unassembled WGS sequence"/>
</dbReference>
<feature type="binding site" evidence="5">
    <location>
        <position position="216"/>
    </location>
    <ligand>
        <name>Mg(2+)</name>
        <dbReference type="ChEBI" id="CHEBI:18420"/>
    </ligand>
</feature>
<dbReference type="AlphaFoldDB" id="A0AAN6YPZ5"/>
<dbReference type="PANTHER" id="PTHR43464:SF19">
    <property type="entry name" value="UBIQUINONE BIOSYNTHESIS O-METHYLTRANSFERASE, MITOCHONDRIAL"/>
    <property type="match status" value="1"/>
</dbReference>
<protein>
    <recommendedName>
        <fullName evidence="5">Ubiquinone biosynthesis O-methyltransferase, mitochondrial</fullName>
    </recommendedName>
    <alternativeName>
        <fullName evidence="5">3-demethylubiquinol 3-O-methyltransferase</fullName>
        <ecNumber evidence="5">2.1.1.64</ecNumber>
    </alternativeName>
    <alternativeName>
        <fullName evidence="5">3-demethylubiquinone 3-O-methyltransferase</fullName>
        <ecNumber evidence="5">2.1.1.-</ecNumber>
    </alternativeName>
    <alternativeName>
        <fullName evidence="5">Polyprenyldihydroxybenzoate methyltransferase</fullName>
        <ecNumber evidence="5">2.1.1.114</ecNumber>
    </alternativeName>
</protein>
<accession>A0AAN6YPZ5</accession>
<keyword evidence="2 5" id="KW-0808">Transferase</keyword>
<reference evidence="8" key="2">
    <citation type="submission" date="2023-05" db="EMBL/GenBank/DDBJ databases">
        <authorList>
            <consortium name="Lawrence Berkeley National Laboratory"/>
            <person name="Steindorff A."/>
            <person name="Hensen N."/>
            <person name="Bonometti L."/>
            <person name="Westerberg I."/>
            <person name="Brannstrom I.O."/>
            <person name="Guillou S."/>
            <person name="Cros-Aarteil S."/>
            <person name="Calhoun S."/>
            <person name="Haridas S."/>
            <person name="Kuo A."/>
            <person name="Mondo S."/>
            <person name="Pangilinan J."/>
            <person name="Riley R."/>
            <person name="Labutti K."/>
            <person name="Andreopoulos B."/>
            <person name="Lipzen A."/>
            <person name="Chen C."/>
            <person name="Yanf M."/>
            <person name="Daum C."/>
            <person name="Ng V."/>
            <person name="Clum A."/>
            <person name="Ohm R."/>
            <person name="Martin F."/>
            <person name="Silar P."/>
            <person name="Natvig D."/>
            <person name="Lalanne C."/>
            <person name="Gautier V."/>
            <person name="Ament-Velasquez S.L."/>
            <person name="Kruys A."/>
            <person name="Hutchinson M.I."/>
            <person name="Powell A.J."/>
            <person name="Barry K."/>
            <person name="Miller A.N."/>
            <person name="Grigoriev I.V."/>
            <person name="Debuchy R."/>
            <person name="Gladieux P."/>
            <person name="Thoren M.H."/>
            <person name="Johannesson H."/>
        </authorList>
    </citation>
    <scope>NUCLEOTIDE SEQUENCE</scope>
    <source>
        <strain evidence="8">CBS 508.74</strain>
    </source>
</reference>
<feature type="region of interest" description="Disordered" evidence="6">
    <location>
        <begin position="1"/>
        <end position="69"/>
    </location>
</feature>
<dbReference type="NCBIfam" id="TIGR01983">
    <property type="entry name" value="UbiG"/>
    <property type="match status" value="1"/>
</dbReference>
<feature type="binding site" evidence="5">
    <location>
        <position position="135"/>
    </location>
    <ligand>
        <name>S-adenosyl-L-methionine</name>
        <dbReference type="ChEBI" id="CHEBI:59789"/>
    </ligand>
</feature>
<evidence type="ECO:0000256" key="3">
    <source>
        <dbReference type="ARBA" id="ARBA00022688"/>
    </source>
</evidence>
<dbReference type="EC" id="2.1.1.64" evidence="5"/>
<comment type="catalytic activity">
    <reaction evidence="5">
        <text>a 3,4-dihydroxy-5-(all-trans-polyprenyl)benzoate + S-adenosyl-L-methionine = a 4-hydroxy-3-methoxy-5-(all-trans-polyprenyl)benzoate + S-adenosyl-L-homocysteine + H(+)</text>
        <dbReference type="Rhea" id="RHEA:44452"/>
        <dbReference type="Rhea" id="RHEA-COMP:10930"/>
        <dbReference type="Rhea" id="RHEA-COMP:10931"/>
        <dbReference type="ChEBI" id="CHEBI:15378"/>
        <dbReference type="ChEBI" id="CHEBI:57856"/>
        <dbReference type="ChEBI" id="CHEBI:59789"/>
        <dbReference type="ChEBI" id="CHEBI:64694"/>
        <dbReference type="ChEBI" id="CHEBI:84443"/>
        <dbReference type="EC" id="2.1.1.114"/>
    </reaction>
</comment>
<dbReference type="GO" id="GO:0032259">
    <property type="term" value="P:methylation"/>
    <property type="evidence" value="ECO:0007669"/>
    <property type="project" value="UniProtKB-KW"/>
</dbReference>
<keyword evidence="5" id="KW-0472">Membrane</keyword>
<evidence type="ECO:0000256" key="5">
    <source>
        <dbReference type="HAMAP-Rule" id="MF_03190"/>
    </source>
</evidence>
<dbReference type="Gene3D" id="3.40.50.150">
    <property type="entry name" value="Vaccinia Virus protein VP39"/>
    <property type="match status" value="1"/>
</dbReference>
<feature type="binding site" evidence="5">
    <location>
        <position position="158"/>
    </location>
    <ligand>
        <name>S-adenosyl-L-methionine</name>
        <dbReference type="ChEBI" id="CHEBI:59789"/>
    </ligand>
</feature>
<keyword evidence="5" id="KW-0999">Mitochondrion inner membrane</keyword>
<comment type="subcellular location">
    <subcellularLocation>
        <location evidence="5">Mitochondrion inner membrane</location>
        <topology evidence="5">Peripheral membrane protein</topology>
        <orientation evidence="5">Matrix side</orientation>
    </subcellularLocation>
</comment>
<keyword evidence="9" id="KW-1185">Reference proteome</keyword>
<evidence type="ECO:0000313" key="8">
    <source>
        <dbReference type="EMBL" id="KAK4111365.1"/>
    </source>
</evidence>
<comment type="pathway">
    <text evidence="5">Cofactor biosynthesis; ubiquinone biosynthesis.</text>
</comment>
<dbReference type="GO" id="GO:0046872">
    <property type="term" value="F:metal ion binding"/>
    <property type="evidence" value="ECO:0007669"/>
    <property type="project" value="UniProtKB-KW"/>
</dbReference>
<dbReference type="EC" id="2.1.1.114" evidence="5"/>
<evidence type="ECO:0000256" key="6">
    <source>
        <dbReference type="SAM" id="MobiDB-lite"/>
    </source>
</evidence>
<comment type="caution">
    <text evidence="8">The sequence shown here is derived from an EMBL/GenBank/DDBJ whole genome shotgun (WGS) entry which is preliminary data.</text>
</comment>
<comment type="subunit">
    <text evidence="5">Component of a multi-subunit COQ enzyme complex, composed of at least COQ3, COQ4, COQ5, COQ6, COQ7 and COQ9.</text>
</comment>
<comment type="similarity">
    <text evidence="5">Belongs to the class I-like SAM-binding methyltransferase superfamily. UbiG/COQ3 family.</text>
</comment>
<dbReference type="EMBL" id="MU853346">
    <property type="protein sequence ID" value="KAK4111365.1"/>
    <property type="molecule type" value="Genomic_DNA"/>
</dbReference>
<keyword evidence="4 5" id="KW-0949">S-adenosyl-L-methionine</keyword>
<comment type="catalytic activity">
    <reaction evidence="5">
        <text>a 3-demethylubiquinol + S-adenosyl-L-methionine = a ubiquinol + S-adenosyl-L-homocysteine + H(+)</text>
        <dbReference type="Rhea" id="RHEA:44380"/>
        <dbReference type="Rhea" id="RHEA-COMP:9566"/>
        <dbReference type="Rhea" id="RHEA-COMP:10914"/>
        <dbReference type="ChEBI" id="CHEBI:15378"/>
        <dbReference type="ChEBI" id="CHEBI:17976"/>
        <dbReference type="ChEBI" id="CHEBI:57856"/>
        <dbReference type="ChEBI" id="CHEBI:59789"/>
        <dbReference type="ChEBI" id="CHEBI:84422"/>
        <dbReference type="EC" id="2.1.1.64"/>
    </reaction>
</comment>
<comment type="cofactor">
    <cofactor evidence="5">
        <name>Mg(2+)</name>
        <dbReference type="ChEBI" id="CHEBI:18420"/>
    </cofactor>
</comment>
<dbReference type="InterPro" id="IPR010233">
    <property type="entry name" value="UbiG_MeTrfase"/>
</dbReference>
<evidence type="ECO:0000259" key="7">
    <source>
        <dbReference type="Pfam" id="PF08241"/>
    </source>
</evidence>
<dbReference type="CDD" id="cd02440">
    <property type="entry name" value="AdoMet_MTases"/>
    <property type="match status" value="1"/>
</dbReference>
<keyword evidence="5" id="KW-0460">Magnesium</keyword>
<keyword evidence="1 5" id="KW-0489">Methyltransferase</keyword>
<keyword evidence="5" id="KW-0479">Metal-binding</keyword>
<dbReference type="Pfam" id="PF08241">
    <property type="entry name" value="Methyltransf_11"/>
    <property type="match status" value="1"/>
</dbReference>
<evidence type="ECO:0000256" key="1">
    <source>
        <dbReference type="ARBA" id="ARBA00022603"/>
    </source>
</evidence>
<dbReference type="GO" id="GO:0061542">
    <property type="term" value="F:3-demethylubiquinol 3-O-methyltransferase activity"/>
    <property type="evidence" value="ECO:0007669"/>
    <property type="project" value="UniProtKB-UniRule"/>
</dbReference>
<reference evidence="8" key="1">
    <citation type="journal article" date="2023" name="Mol. Phylogenet. Evol.">
        <title>Genome-scale phylogeny and comparative genomics of the fungal order Sordariales.</title>
        <authorList>
            <person name="Hensen N."/>
            <person name="Bonometti L."/>
            <person name="Westerberg I."/>
            <person name="Brannstrom I.O."/>
            <person name="Guillou S."/>
            <person name="Cros-Aarteil S."/>
            <person name="Calhoun S."/>
            <person name="Haridas S."/>
            <person name="Kuo A."/>
            <person name="Mondo S."/>
            <person name="Pangilinan J."/>
            <person name="Riley R."/>
            <person name="LaButti K."/>
            <person name="Andreopoulos B."/>
            <person name="Lipzen A."/>
            <person name="Chen C."/>
            <person name="Yan M."/>
            <person name="Daum C."/>
            <person name="Ng V."/>
            <person name="Clum A."/>
            <person name="Steindorff A."/>
            <person name="Ohm R.A."/>
            <person name="Martin F."/>
            <person name="Silar P."/>
            <person name="Natvig D.O."/>
            <person name="Lalanne C."/>
            <person name="Gautier V."/>
            <person name="Ament-Velasquez S.L."/>
            <person name="Kruys A."/>
            <person name="Hutchinson M.I."/>
            <person name="Powell A.J."/>
            <person name="Barry K."/>
            <person name="Miller A.N."/>
            <person name="Grigoriev I.V."/>
            <person name="Debuchy R."/>
            <person name="Gladieux P."/>
            <person name="Hiltunen Thoren M."/>
            <person name="Johannesson H."/>
        </authorList>
    </citation>
    <scope>NUCLEOTIDE SEQUENCE</scope>
    <source>
        <strain evidence="8">CBS 508.74</strain>
    </source>
</reference>
<feature type="binding site" evidence="5">
    <location>
        <position position="212"/>
    </location>
    <ligand>
        <name>Mg(2+)</name>
        <dbReference type="ChEBI" id="CHEBI:18420"/>
    </ligand>
</feature>
<keyword evidence="8" id="KW-0830">Ubiquinone</keyword>
<dbReference type="HAMAP" id="MF_00472">
    <property type="entry name" value="UbiG"/>
    <property type="match status" value="1"/>
</dbReference>
<evidence type="ECO:0000256" key="2">
    <source>
        <dbReference type="ARBA" id="ARBA00022679"/>
    </source>
</evidence>
<feature type="binding site" evidence="5">
    <location>
        <position position="215"/>
    </location>
    <ligand>
        <name>Mg(2+)</name>
        <dbReference type="ChEBI" id="CHEBI:18420"/>
    </ligand>
</feature>
<gene>
    <name evidence="5" type="primary">COQ3</name>
    <name evidence="8" type="ORF">N656DRAFT_780618</name>
</gene>
<keyword evidence="5" id="KW-0496">Mitochondrion</keyword>
<dbReference type="GO" id="GO:0010420">
    <property type="term" value="F:polyprenyldihydroxybenzoate methyltransferase activity"/>
    <property type="evidence" value="ECO:0007669"/>
    <property type="project" value="UniProtKB-UniRule"/>
</dbReference>
<dbReference type="InterPro" id="IPR029063">
    <property type="entry name" value="SAM-dependent_MTases_sf"/>
</dbReference>
<feature type="domain" description="Methyltransferase type 11" evidence="7">
    <location>
        <begin position="132"/>
        <end position="235"/>
    </location>
</feature>
<organism evidence="8 9">
    <name type="scientific">Canariomyces notabilis</name>
    <dbReference type="NCBI Taxonomy" id="2074819"/>
    <lineage>
        <taxon>Eukaryota</taxon>
        <taxon>Fungi</taxon>
        <taxon>Dikarya</taxon>
        <taxon>Ascomycota</taxon>
        <taxon>Pezizomycotina</taxon>
        <taxon>Sordariomycetes</taxon>
        <taxon>Sordariomycetidae</taxon>
        <taxon>Sordariales</taxon>
        <taxon>Chaetomiaceae</taxon>
        <taxon>Canariomyces</taxon>
    </lineage>
</organism>
<dbReference type="PANTHER" id="PTHR43464">
    <property type="entry name" value="METHYLTRANSFERASE"/>
    <property type="match status" value="1"/>
</dbReference>
<evidence type="ECO:0000313" key="9">
    <source>
        <dbReference type="Proteomes" id="UP001302812"/>
    </source>
</evidence>
<evidence type="ECO:0000256" key="4">
    <source>
        <dbReference type="ARBA" id="ARBA00022691"/>
    </source>
</evidence>
<proteinExistence type="inferred from homology"/>
<name>A0AAN6YPZ5_9PEZI</name>
<dbReference type="EC" id="2.1.1.-" evidence="5"/>
<dbReference type="GO" id="GO:0031314">
    <property type="term" value="C:extrinsic component of mitochondrial inner membrane"/>
    <property type="evidence" value="ECO:0007669"/>
    <property type="project" value="UniProtKB-UniRule"/>
</dbReference>